<gene>
    <name evidence="2" type="ORF">NUH88_01950</name>
</gene>
<evidence type="ECO:0000313" key="3">
    <source>
        <dbReference type="Proteomes" id="UP001060336"/>
    </source>
</evidence>
<dbReference type="Proteomes" id="UP001060336">
    <property type="component" value="Chromosome"/>
</dbReference>
<protein>
    <submittedName>
        <fullName evidence="2">Uncharacterized protein</fullName>
    </submittedName>
</protein>
<evidence type="ECO:0000313" key="2">
    <source>
        <dbReference type="EMBL" id="UUX50463.1"/>
    </source>
</evidence>
<accession>A0A9J7AT46</accession>
<name>A0A9J7AT46_9PROT</name>
<evidence type="ECO:0000256" key="1">
    <source>
        <dbReference type="SAM" id="SignalP"/>
    </source>
</evidence>
<dbReference type="RefSeq" id="WP_257769637.1">
    <property type="nucleotide sequence ID" value="NZ_CP102480.1"/>
</dbReference>
<organism evidence="2 3">
    <name type="scientific">Nisaea acidiphila</name>
    <dbReference type="NCBI Taxonomy" id="1862145"/>
    <lineage>
        <taxon>Bacteria</taxon>
        <taxon>Pseudomonadati</taxon>
        <taxon>Pseudomonadota</taxon>
        <taxon>Alphaproteobacteria</taxon>
        <taxon>Rhodospirillales</taxon>
        <taxon>Thalassobaculaceae</taxon>
        <taxon>Nisaea</taxon>
    </lineage>
</organism>
<dbReference type="EMBL" id="CP102480">
    <property type="protein sequence ID" value="UUX50463.1"/>
    <property type="molecule type" value="Genomic_DNA"/>
</dbReference>
<dbReference type="KEGG" id="naci:NUH88_01950"/>
<sequence>MIRKTALFLAFAIGTGMVSPADAADKKLQEAIAAYGAAAGRIEASVPFCGGPKEEAEFFVRQAKELAEKAGAGPVEWAAIRAAMEKAKAGASFTNYDCSENGGRELATELMAQQRALQAALN</sequence>
<proteinExistence type="predicted"/>
<feature type="chain" id="PRO_5039907479" evidence="1">
    <location>
        <begin position="24"/>
        <end position="122"/>
    </location>
</feature>
<dbReference type="AlphaFoldDB" id="A0A9J7AT46"/>
<keyword evidence="3" id="KW-1185">Reference proteome</keyword>
<feature type="signal peptide" evidence="1">
    <location>
        <begin position="1"/>
        <end position="23"/>
    </location>
</feature>
<reference evidence="2" key="1">
    <citation type="submission" date="2022-08" db="EMBL/GenBank/DDBJ databases">
        <title>Nisaea acidiphila sp. nov., isolated from a marine algal debris and emended description of the genus Nisaea Urios et al. 2008.</title>
        <authorList>
            <person name="Kwon K."/>
        </authorList>
    </citation>
    <scope>NUCLEOTIDE SEQUENCE</scope>
    <source>
        <strain evidence="2">MEBiC11861</strain>
    </source>
</reference>
<keyword evidence="1" id="KW-0732">Signal</keyword>